<dbReference type="PROSITE" id="PS50294">
    <property type="entry name" value="WD_REPEATS_REGION"/>
    <property type="match status" value="2"/>
</dbReference>
<evidence type="ECO:0000256" key="3">
    <source>
        <dbReference type="ARBA" id="ARBA00022664"/>
    </source>
</evidence>
<dbReference type="GO" id="GO:0016607">
    <property type="term" value="C:nuclear speck"/>
    <property type="evidence" value="ECO:0007669"/>
    <property type="project" value="UniProtKB-SubCell"/>
</dbReference>
<keyword evidence="2 8" id="KW-0853">WD repeat</keyword>
<dbReference type="InParanoid" id="D2VM60"/>
<feature type="repeat" description="WD" evidence="8">
    <location>
        <begin position="198"/>
        <end position="240"/>
    </location>
</feature>
<proteinExistence type="inferred from homology"/>
<dbReference type="PROSITE" id="PS50896">
    <property type="entry name" value="LISH"/>
    <property type="match status" value="1"/>
</dbReference>
<dbReference type="PANTHER" id="PTHR22848">
    <property type="entry name" value="WD40 REPEAT PROTEIN"/>
    <property type="match status" value="1"/>
</dbReference>
<dbReference type="SUPFAM" id="SSF50978">
    <property type="entry name" value="WD40 repeat-like"/>
    <property type="match status" value="1"/>
</dbReference>
<dbReference type="SMART" id="SM00667">
    <property type="entry name" value="LisH"/>
    <property type="match status" value="1"/>
</dbReference>
<dbReference type="PROSITE" id="PS50082">
    <property type="entry name" value="WD_REPEATS_2"/>
    <property type="match status" value="2"/>
</dbReference>
<organism evidence="11">
    <name type="scientific">Naegleria gruberi</name>
    <name type="common">Amoeba</name>
    <dbReference type="NCBI Taxonomy" id="5762"/>
    <lineage>
        <taxon>Eukaryota</taxon>
        <taxon>Discoba</taxon>
        <taxon>Heterolobosea</taxon>
        <taxon>Tetramitia</taxon>
        <taxon>Eutetramitia</taxon>
        <taxon>Vahlkampfiidae</taxon>
        <taxon>Naegleria</taxon>
    </lineage>
</organism>
<dbReference type="Gene3D" id="2.130.10.10">
    <property type="entry name" value="YVTN repeat-like/Quinoprotein amine dehydrogenase"/>
    <property type="match status" value="1"/>
</dbReference>
<dbReference type="eggNOG" id="KOG0282">
    <property type="taxonomic scope" value="Eukaryota"/>
</dbReference>
<comment type="subcellular location">
    <subcellularLocation>
        <location evidence="1">Nucleus speckle</location>
    </subcellularLocation>
</comment>
<dbReference type="OrthoDB" id="674604at2759"/>
<evidence type="ECO:0000313" key="11">
    <source>
        <dbReference type="Proteomes" id="UP000006671"/>
    </source>
</evidence>
<dbReference type="InterPro" id="IPR020472">
    <property type="entry name" value="WD40_PAC1"/>
</dbReference>
<dbReference type="EMBL" id="GG738881">
    <property type="protein sequence ID" value="EFC42170.1"/>
    <property type="molecule type" value="Genomic_DNA"/>
</dbReference>
<dbReference type="InterPro" id="IPR036322">
    <property type="entry name" value="WD40_repeat_dom_sf"/>
</dbReference>
<protein>
    <recommendedName>
        <fullName evidence="7">WD40 repeat-containing protein SMU1</fullName>
    </recommendedName>
</protein>
<evidence type="ECO:0000256" key="6">
    <source>
        <dbReference type="ARBA" id="ARBA00025801"/>
    </source>
</evidence>
<evidence type="ECO:0000256" key="7">
    <source>
        <dbReference type="ARBA" id="ARBA00026184"/>
    </source>
</evidence>
<evidence type="ECO:0000256" key="1">
    <source>
        <dbReference type="ARBA" id="ARBA00004324"/>
    </source>
</evidence>
<comment type="similarity">
    <text evidence="6">Belongs to the WD repeat SMU1 family.</text>
</comment>
<feature type="region of interest" description="Disordered" evidence="9">
    <location>
        <begin position="1"/>
        <end position="22"/>
    </location>
</feature>
<reference evidence="10 11" key="1">
    <citation type="journal article" date="2010" name="Cell">
        <title>The genome of Naegleria gruberi illuminates early eukaryotic versatility.</title>
        <authorList>
            <person name="Fritz-Laylin L.K."/>
            <person name="Prochnik S.E."/>
            <person name="Ginger M.L."/>
            <person name="Dacks J.B."/>
            <person name="Carpenter M.L."/>
            <person name="Field M.C."/>
            <person name="Kuo A."/>
            <person name="Paredez A."/>
            <person name="Chapman J."/>
            <person name="Pham J."/>
            <person name="Shu S."/>
            <person name="Neupane R."/>
            <person name="Cipriano M."/>
            <person name="Mancuso J."/>
            <person name="Tu H."/>
            <person name="Salamov A."/>
            <person name="Lindquist E."/>
            <person name="Shapiro H."/>
            <person name="Lucas S."/>
            <person name="Grigoriev I.V."/>
            <person name="Cande W.Z."/>
            <person name="Fulton C."/>
            <person name="Rokhsar D.S."/>
            <person name="Dawson S.C."/>
        </authorList>
    </citation>
    <scope>NUCLEOTIDE SEQUENCE [LARGE SCALE GENOMIC DNA]</scope>
    <source>
        <strain evidence="10 11">NEG-M</strain>
    </source>
</reference>
<keyword evidence="11" id="KW-1185">Reference proteome</keyword>
<name>D2VM60_NAEGR</name>
<dbReference type="VEuPathDB" id="AmoebaDB:NAEGRDRAFT_70021"/>
<evidence type="ECO:0000256" key="4">
    <source>
        <dbReference type="ARBA" id="ARBA00022737"/>
    </source>
</evidence>
<sequence length="373" mass="42005">MSFNQQQQHEQQSPPPNQQHESSSYLFNNIINNNNNNTLSSSFNLQHHNTTINTINNNTINNNNIYSNNVLSELNTPSYANINFSSPNIKKEILLMIAGYLHSEGYNTSALTLLEECQVSQKKQDTNHLLIEQLCSDMRDGNWNQVDNILQDLLNNLNNLNNSNQLNNINNNNSNNSNNNIIINYETLNIPNNLLYTFNGHEENVKSVEFIGKQGLYLASASSDNTIKIWDTINRNLLLNLNGHVNRIWDLSSNQNGNLLASASSDGTIKIWDVKNLIDNINNNYINNNNINNNNNILSIEHFKKNIKSDLYCVEFSSTSDSIVTGGYDNIVSLYDINRNQIIKRFEGHTSSVCSVVFSSTSSSSSSSSSNIM</sequence>
<evidence type="ECO:0000313" key="10">
    <source>
        <dbReference type="EMBL" id="EFC42170.1"/>
    </source>
</evidence>
<dbReference type="GeneID" id="8851818"/>
<evidence type="ECO:0000256" key="8">
    <source>
        <dbReference type="PROSITE-ProRule" id="PRU00221"/>
    </source>
</evidence>
<keyword evidence="4" id="KW-0677">Repeat</keyword>
<dbReference type="STRING" id="5762.D2VM60"/>
<evidence type="ECO:0000256" key="2">
    <source>
        <dbReference type="ARBA" id="ARBA00022574"/>
    </source>
</evidence>
<keyword evidence="5" id="KW-0508">mRNA splicing</keyword>
<dbReference type="KEGG" id="ngr:NAEGRDRAFT_70021"/>
<accession>D2VM60</accession>
<dbReference type="PRINTS" id="PR00320">
    <property type="entry name" value="GPROTEINBRPT"/>
</dbReference>
<dbReference type="InterPro" id="IPR045184">
    <property type="entry name" value="SMU1"/>
</dbReference>
<dbReference type="Pfam" id="PF00400">
    <property type="entry name" value="WD40"/>
    <property type="match status" value="4"/>
</dbReference>
<keyword evidence="3" id="KW-0507">mRNA processing</keyword>
<evidence type="ECO:0000256" key="5">
    <source>
        <dbReference type="ARBA" id="ARBA00023187"/>
    </source>
</evidence>
<feature type="repeat" description="WD" evidence="8">
    <location>
        <begin position="241"/>
        <end position="276"/>
    </location>
</feature>
<dbReference type="InterPro" id="IPR001680">
    <property type="entry name" value="WD40_rpt"/>
</dbReference>
<evidence type="ECO:0000256" key="9">
    <source>
        <dbReference type="SAM" id="MobiDB-lite"/>
    </source>
</evidence>
<dbReference type="SMART" id="SM00320">
    <property type="entry name" value="WD40"/>
    <property type="match status" value="4"/>
</dbReference>
<dbReference type="Proteomes" id="UP000006671">
    <property type="component" value="Unassembled WGS sequence"/>
</dbReference>
<dbReference type="PROSITE" id="PS00678">
    <property type="entry name" value="WD_REPEATS_1"/>
    <property type="match status" value="1"/>
</dbReference>
<dbReference type="RefSeq" id="XP_002674914.1">
    <property type="nucleotide sequence ID" value="XM_002674868.1"/>
</dbReference>
<gene>
    <name evidence="10" type="ORF">NAEGRDRAFT_70021</name>
</gene>
<dbReference type="InterPro" id="IPR019775">
    <property type="entry name" value="WD40_repeat_CS"/>
</dbReference>
<dbReference type="GO" id="GO:0000398">
    <property type="term" value="P:mRNA splicing, via spliceosome"/>
    <property type="evidence" value="ECO:0007669"/>
    <property type="project" value="InterPro"/>
</dbReference>
<dbReference type="InterPro" id="IPR006594">
    <property type="entry name" value="LisH"/>
</dbReference>
<dbReference type="InterPro" id="IPR015943">
    <property type="entry name" value="WD40/YVTN_repeat-like_dom_sf"/>
</dbReference>
<dbReference type="AlphaFoldDB" id="D2VM60"/>